<comment type="caution">
    <text evidence="1">The sequence shown here is derived from an EMBL/GenBank/DDBJ whole genome shotgun (WGS) entry which is preliminary data.</text>
</comment>
<organism evidence="1 2">
    <name type="scientific">Streptomyces prasinosporus</name>
    <dbReference type="NCBI Taxonomy" id="68256"/>
    <lineage>
        <taxon>Bacteria</taxon>
        <taxon>Bacillati</taxon>
        <taxon>Actinomycetota</taxon>
        <taxon>Actinomycetes</taxon>
        <taxon>Kitasatosporales</taxon>
        <taxon>Streptomycetaceae</taxon>
        <taxon>Streptomyces</taxon>
        <taxon>Streptomyces albogriseolus group</taxon>
    </lineage>
</organism>
<dbReference type="Proteomes" id="UP001501455">
    <property type="component" value="Unassembled WGS sequence"/>
</dbReference>
<sequence length="202" mass="22164">MPEPWKNEGTATPPEDYNLVVPEGWFKLSLDPEDRDRSIIALAEQQFRGVDNAPHLRERLMRELQKTAKDAYQAGGVELYLSTLTIGTLPLSSSLLVSFPMPGAMPPAANVHTVAETLRRSGTDITLVTLTAAGKAVREFRTEVASPDTQLGNNLPTTTVKYYVPVPAADEWLIMSFSTPLDPLAKQMVGLFDAVADTLHWS</sequence>
<gene>
    <name evidence="1" type="ORF">GCM10019016_031620</name>
</gene>
<keyword evidence="2" id="KW-1185">Reference proteome</keyword>
<reference evidence="2" key="1">
    <citation type="journal article" date="2019" name="Int. J. Syst. Evol. Microbiol.">
        <title>The Global Catalogue of Microorganisms (GCM) 10K type strain sequencing project: providing services to taxonomists for standard genome sequencing and annotation.</title>
        <authorList>
            <consortium name="The Broad Institute Genomics Platform"/>
            <consortium name="The Broad Institute Genome Sequencing Center for Infectious Disease"/>
            <person name="Wu L."/>
            <person name="Ma J."/>
        </authorList>
    </citation>
    <scope>NUCLEOTIDE SEQUENCE [LARGE SCALE GENOMIC DNA]</scope>
    <source>
        <strain evidence="2">JCM 4816</strain>
    </source>
</reference>
<evidence type="ECO:0000313" key="2">
    <source>
        <dbReference type="Proteomes" id="UP001501455"/>
    </source>
</evidence>
<accession>A0ABP6TPP6</accession>
<evidence type="ECO:0000313" key="1">
    <source>
        <dbReference type="EMBL" id="GAA3496061.1"/>
    </source>
</evidence>
<proteinExistence type="predicted"/>
<dbReference type="RefSeq" id="WP_345576177.1">
    <property type="nucleotide sequence ID" value="NZ_BAAAXF010000022.1"/>
</dbReference>
<name>A0ABP6TPP6_9ACTN</name>
<dbReference type="EMBL" id="BAAAXF010000022">
    <property type="protein sequence ID" value="GAA3496061.1"/>
    <property type="molecule type" value="Genomic_DNA"/>
</dbReference>
<protein>
    <submittedName>
        <fullName evidence="1">Uncharacterized protein</fullName>
    </submittedName>
</protein>